<protein>
    <submittedName>
        <fullName evidence="2">Uncharacterized protein</fullName>
    </submittedName>
</protein>
<sequence>MLNVLIGDTNLVSVPILLLVWLIRVLKRSLVGSDSKGLILKLSWLCSLGGSFASRCLMANSSGFSGEFALNQKGSQKNQIFFEKYGPKSRTGPFGLYIQTTQ</sequence>
<organism evidence="2 3">
    <name type="scientific">Brachionus plicatilis</name>
    <name type="common">Marine rotifer</name>
    <name type="synonym">Brachionus muelleri</name>
    <dbReference type="NCBI Taxonomy" id="10195"/>
    <lineage>
        <taxon>Eukaryota</taxon>
        <taxon>Metazoa</taxon>
        <taxon>Spiralia</taxon>
        <taxon>Gnathifera</taxon>
        <taxon>Rotifera</taxon>
        <taxon>Eurotatoria</taxon>
        <taxon>Monogononta</taxon>
        <taxon>Pseudotrocha</taxon>
        <taxon>Ploima</taxon>
        <taxon>Brachionidae</taxon>
        <taxon>Brachionus</taxon>
    </lineage>
</organism>
<keyword evidence="1" id="KW-0472">Membrane</keyword>
<keyword evidence="1" id="KW-0812">Transmembrane</keyword>
<dbReference type="EMBL" id="REGN01011979">
    <property type="protein sequence ID" value="RMZ96676.1"/>
    <property type="molecule type" value="Genomic_DNA"/>
</dbReference>
<gene>
    <name evidence="2" type="ORF">BpHYR1_042665</name>
</gene>
<name>A0A3M7PC42_BRAPC</name>
<proteinExistence type="predicted"/>
<feature type="transmembrane region" description="Helical" evidence="1">
    <location>
        <begin position="6"/>
        <end position="26"/>
    </location>
</feature>
<dbReference type="Proteomes" id="UP000276133">
    <property type="component" value="Unassembled WGS sequence"/>
</dbReference>
<keyword evidence="1" id="KW-1133">Transmembrane helix</keyword>
<evidence type="ECO:0000256" key="1">
    <source>
        <dbReference type="SAM" id="Phobius"/>
    </source>
</evidence>
<evidence type="ECO:0000313" key="3">
    <source>
        <dbReference type="Proteomes" id="UP000276133"/>
    </source>
</evidence>
<keyword evidence="3" id="KW-1185">Reference proteome</keyword>
<accession>A0A3M7PC42</accession>
<reference evidence="2 3" key="1">
    <citation type="journal article" date="2018" name="Sci. Rep.">
        <title>Genomic signatures of local adaptation to the degree of environmental predictability in rotifers.</title>
        <authorList>
            <person name="Franch-Gras L."/>
            <person name="Hahn C."/>
            <person name="Garcia-Roger E.M."/>
            <person name="Carmona M.J."/>
            <person name="Serra M."/>
            <person name="Gomez A."/>
        </authorList>
    </citation>
    <scope>NUCLEOTIDE SEQUENCE [LARGE SCALE GENOMIC DNA]</scope>
    <source>
        <strain evidence="2">HYR1</strain>
    </source>
</reference>
<comment type="caution">
    <text evidence="2">The sequence shown here is derived from an EMBL/GenBank/DDBJ whole genome shotgun (WGS) entry which is preliminary data.</text>
</comment>
<evidence type="ECO:0000313" key="2">
    <source>
        <dbReference type="EMBL" id="RMZ96676.1"/>
    </source>
</evidence>
<dbReference type="AlphaFoldDB" id="A0A3M7PC42"/>